<evidence type="ECO:0000256" key="1">
    <source>
        <dbReference type="SAM" id="MobiDB-lite"/>
    </source>
</evidence>
<feature type="region of interest" description="Disordered" evidence="1">
    <location>
        <begin position="1"/>
        <end position="43"/>
    </location>
</feature>
<keyword evidence="2" id="KW-1133">Transmembrane helix</keyword>
<dbReference type="InterPro" id="IPR043857">
    <property type="entry name" value="DUF5819"/>
</dbReference>
<evidence type="ECO:0000313" key="4">
    <source>
        <dbReference type="Proteomes" id="UP001431313"/>
    </source>
</evidence>
<dbReference type="Proteomes" id="UP001431313">
    <property type="component" value="Unassembled WGS sequence"/>
</dbReference>
<feature type="transmembrane region" description="Helical" evidence="2">
    <location>
        <begin position="57"/>
        <end position="79"/>
    </location>
</feature>
<evidence type="ECO:0000256" key="2">
    <source>
        <dbReference type="SAM" id="Phobius"/>
    </source>
</evidence>
<gene>
    <name evidence="3" type="ORF">NX801_06180</name>
</gene>
<sequence length="273" mass="29344">MDSYGGEGRHAGAPVDAEHVEPGGPRPSAQSGDLRATGGPGRSGGAGIQALSLPYQVVAAVSLAVVGVLAAVHLGMVFLHVAPANTLSKQHGEAVDDWVLPEFEQNWKLFAPNPLQQNIAVQARAELTVAGGRRTTGWIDLSAEDAAVIRGNPFPSHVTQNELRRAWDFFANWHTDDNRPNGVRGELSERYLRRIAALRLDAHREGGRIERIQLRSATRAVVAPVWSDAGKTDTRTYYRVLPWWPVTVADLPGGADAGRGAARAAGEHPEEGR</sequence>
<protein>
    <submittedName>
        <fullName evidence="3">DUF5819 family protein</fullName>
    </submittedName>
</protein>
<keyword evidence="2" id="KW-0472">Membrane</keyword>
<keyword evidence="4" id="KW-1185">Reference proteome</keyword>
<dbReference type="EMBL" id="JANUGQ010000003">
    <property type="protein sequence ID" value="MCS0635250.1"/>
    <property type="molecule type" value="Genomic_DNA"/>
</dbReference>
<organism evidence="3 4">
    <name type="scientific">Streptomyces pyxinae</name>
    <dbReference type="NCBI Taxonomy" id="2970734"/>
    <lineage>
        <taxon>Bacteria</taxon>
        <taxon>Bacillati</taxon>
        <taxon>Actinomycetota</taxon>
        <taxon>Actinomycetes</taxon>
        <taxon>Kitasatosporales</taxon>
        <taxon>Streptomycetaceae</taxon>
        <taxon>Streptomyces</taxon>
    </lineage>
</organism>
<comment type="caution">
    <text evidence="3">The sequence shown here is derived from an EMBL/GenBank/DDBJ whole genome shotgun (WGS) entry which is preliminary data.</text>
</comment>
<proteinExistence type="predicted"/>
<dbReference type="Pfam" id="PF19136">
    <property type="entry name" value="DUF5819"/>
    <property type="match status" value="1"/>
</dbReference>
<accession>A0ABT2CD40</accession>
<name>A0ABT2CD40_9ACTN</name>
<keyword evidence="2" id="KW-0812">Transmembrane</keyword>
<reference evidence="3" key="1">
    <citation type="submission" date="2022-08" db="EMBL/GenBank/DDBJ databases">
        <authorList>
            <person name="Somphong A."/>
            <person name="Phongsopitanun W."/>
        </authorList>
    </citation>
    <scope>NUCLEOTIDE SEQUENCE</scope>
    <source>
        <strain evidence="3">LP05-1</strain>
    </source>
</reference>
<dbReference type="RefSeq" id="WP_258786010.1">
    <property type="nucleotide sequence ID" value="NZ_JANUGQ010000003.1"/>
</dbReference>
<evidence type="ECO:0000313" key="3">
    <source>
        <dbReference type="EMBL" id="MCS0635250.1"/>
    </source>
</evidence>